<dbReference type="AlphaFoldDB" id="A0A5B6W0U3"/>
<name>A0A5B6W0U3_9ROSI</name>
<reference evidence="2" key="1">
    <citation type="journal article" date="2019" name="Plant Biotechnol. J.">
        <title>Genome sequencing of the Australian wild diploid species Gossypium australe highlights disease resistance and delayed gland morphogenesis.</title>
        <authorList>
            <person name="Cai Y."/>
            <person name="Cai X."/>
            <person name="Wang Q."/>
            <person name="Wang P."/>
            <person name="Zhang Y."/>
            <person name="Cai C."/>
            <person name="Xu Y."/>
            <person name="Wang K."/>
            <person name="Zhou Z."/>
            <person name="Wang C."/>
            <person name="Geng S."/>
            <person name="Li B."/>
            <person name="Dong Q."/>
            <person name="Hou Y."/>
            <person name="Wang H."/>
            <person name="Ai P."/>
            <person name="Liu Z."/>
            <person name="Yi F."/>
            <person name="Sun M."/>
            <person name="An G."/>
            <person name="Cheng J."/>
            <person name="Zhang Y."/>
            <person name="Shi Q."/>
            <person name="Xie Y."/>
            <person name="Shi X."/>
            <person name="Chang Y."/>
            <person name="Huang F."/>
            <person name="Chen Y."/>
            <person name="Hong S."/>
            <person name="Mi L."/>
            <person name="Sun Q."/>
            <person name="Zhang L."/>
            <person name="Zhou B."/>
            <person name="Peng R."/>
            <person name="Zhang X."/>
            <person name="Liu F."/>
        </authorList>
    </citation>
    <scope>NUCLEOTIDE SEQUENCE [LARGE SCALE GENOMIC DNA]</scope>
    <source>
        <strain evidence="2">cv. PA1801</strain>
    </source>
</reference>
<comment type="caution">
    <text evidence="1">The sequence shown here is derived from an EMBL/GenBank/DDBJ whole genome shotgun (WGS) entry which is preliminary data.</text>
</comment>
<evidence type="ECO:0000313" key="2">
    <source>
        <dbReference type="Proteomes" id="UP000325315"/>
    </source>
</evidence>
<dbReference type="Proteomes" id="UP000325315">
    <property type="component" value="Unassembled WGS sequence"/>
</dbReference>
<sequence>MYDLNVYYSVGPVMLRNLVPAMDMAEHNSKVQQYVQFDVLQDEDPNVNLAIFLGFCDTFKINGITDDIIHLWLFLFSLKSKAK</sequence>
<accession>A0A5B6W0U3</accession>
<dbReference type="EMBL" id="SMMG02000005">
    <property type="protein sequence ID" value="KAA3474732.1"/>
    <property type="molecule type" value="Genomic_DNA"/>
</dbReference>
<evidence type="ECO:0000313" key="1">
    <source>
        <dbReference type="EMBL" id="KAA3474732.1"/>
    </source>
</evidence>
<gene>
    <name evidence="1" type="ORF">EPI10_024995</name>
</gene>
<keyword evidence="2" id="KW-1185">Reference proteome</keyword>
<dbReference type="OrthoDB" id="1417698at2759"/>
<organism evidence="1 2">
    <name type="scientific">Gossypium australe</name>
    <dbReference type="NCBI Taxonomy" id="47621"/>
    <lineage>
        <taxon>Eukaryota</taxon>
        <taxon>Viridiplantae</taxon>
        <taxon>Streptophyta</taxon>
        <taxon>Embryophyta</taxon>
        <taxon>Tracheophyta</taxon>
        <taxon>Spermatophyta</taxon>
        <taxon>Magnoliopsida</taxon>
        <taxon>eudicotyledons</taxon>
        <taxon>Gunneridae</taxon>
        <taxon>Pentapetalae</taxon>
        <taxon>rosids</taxon>
        <taxon>malvids</taxon>
        <taxon>Malvales</taxon>
        <taxon>Malvaceae</taxon>
        <taxon>Malvoideae</taxon>
        <taxon>Gossypium</taxon>
    </lineage>
</organism>
<protein>
    <submittedName>
        <fullName evidence="1">Integrase-like protein</fullName>
    </submittedName>
</protein>
<proteinExistence type="predicted"/>